<dbReference type="PANTHER" id="PTHR46268">
    <property type="entry name" value="STRESS RESPONSE PROTEIN NHAX"/>
    <property type="match status" value="1"/>
</dbReference>
<dbReference type="RefSeq" id="WP_175561310.1">
    <property type="nucleotide sequence ID" value="NZ_FRDM01000005.1"/>
</dbReference>
<organism evidence="3 4">
    <name type="scientific">Geodermatophilus obscurus</name>
    <dbReference type="NCBI Taxonomy" id="1861"/>
    <lineage>
        <taxon>Bacteria</taxon>
        <taxon>Bacillati</taxon>
        <taxon>Actinomycetota</taxon>
        <taxon>Actinomycetes</taxon>
        <taxon>Geodermatophilales</taxon>
        <taxon>Geodermatophilaceae</taxon>
        <taxon>Geodermatophilus</taxon>
    </lineage>
</organism>
<dbReference type="Proteomes" id="UP000184428">
    <property type="component" value="Unassembled WGS sequence"/>
</dbReference>
<sequence length="340" mass="34684">MLSDSERRTVQELESALLSDRAFSRAVLPVVRRLGKPRAPVVVGVPADGGSAPAVEWAAAEAAGRRRPLRIVHAFSSSMPVDPLGVIPVVDNLAAQQAAAARLVDAALARVRSIAPGVEVSAVVVQGPPRRVLLRESRDASLLVLGPRRRGGVRRLLHGSLTLGVAASAACPVAVVHPSGDVASDPVAPRVVVGVDGLPHSDAALGFAFRAAAQRGAAVTAVHAWAADCAADLEAVTAPLVTTEAAAYALVDGAVGAWRDRYPDVPVLPEVVRRDPASALVTGSAGAALVVVGSRGRRAGLGAVFGSVSRAVVDGAAAPVAVVRRGTEPFAAEAHPWAPR</sequence>
<accession>A0A1M7T7D9</accession>
<evidence type="ECO:0000259" key="2">
    <source>
        <dbReference type="Pfam" id="PF00582"/>
    </source>
</evidence>
<dbReference type="AlphaFoldDB" id="A0A1M7T7D9"/>
<feature type="domain" description="UspA" evidence="2">
    <location>
        <begin position="190"/>
        <end position="324"/>
    </location>
</feature>
<dbReference type="Pfam" id="PF00582">
    <property type="entry name" value="Usp"/>
    <property type="match status" value="2"/>
</dbReference>
<evidence type="ECO:0000313" key="3">
    <source>
        <dbReference type="EMBL" id="SHN66587.1"/>
    </source>
</evidence>
<dbReference type="InterPro" id="IPR014729">
    <property type="entry name" value="Rossmann-like_a/b/a_fold"/>
</dbReference>
<dbReference type="InterPro" id="IPR006015">
    <property type="entry name" value="Universal_stress_UspA"/>
</dbReference>
<dbReference type="PRINTS" id="PR01438">
    <property type="entry name" value="UNVRSLSTRESS"/>
</dbReference>
<protein>
    <submittedName>
        <fullName evidence="3">Nucleotide-binding universal stress protein, UspA family</fullName>
    </submittedName>
</protein>
<evidence type="ECO:0000313" key="4">
    <source>
        <dbReference type="Proteomes" id="UP000184428"/>
    </source>
</evidence>
<dbReference type="SUPFAM" id="SSF52402">
    <property type="entry name" value="Adenine nucleotide alpha hydrolases-like"/>
    <property type="match status" value="2"/>
</dbReference>
<dbReference type="InterPro" id="IPR006016">
    <property type="entry name" value="UspA"/>
</dbReference>
<dbReference type="PANTHER" id="PTHR46268:SF6">
    <property type="entry name" value="UNIVERSAL STRESS PROTEIN UP12"/>
    <property type="match status" value="1"/>
</dbReference>
<dbReference type="EMBL" id="FRDM01000005">
    <property type="protein sequence ID" value="SHN66587.1"/>
    <property type="molecule type" value="Genomic_DNA"/>
</dbReference>
<comment type="similarity">
    <text evidence="1">Belongs to the universal stress protein A family.</text>
</comment>
<gene>
    <name evidence="3" type="ORF">SAMN05660350_01405</name>
</gene>
<evidence type="ECO:0000256" key="1">
    <source>
        <dbReference type="ARBA" id="ARBA00008791"/>
    </source>
</evidence>
<feature type="domain" description="UspA" evidence="2">
    <location>
        <begin position="41"/>
        <end position="177"/>
    </location>
</feature>
<dbReference type="Gene3D" id="3.40.50.620">
    <property type="entry name" value="HUPs"/>
    <property type="match status" value="2"/>
</dbReference>
<name>A0A1M7T7D9_9ACTN</name>
<proteinExistence type="inferred from homology"/>
<reference evidence="3 4" key="1">
    <citation type="submission" date="2016-12" db="EMBL/GenBank/DDBJ databases">
        <authorList>
            <person name="Song W.-J."/>
            <person name="Kurnit D.M."/>
        </authorList>
    </citation>
    <scope>NUCLEOTIDE SEQUENCE [LARGE SCALE GENOMIC DNA]</scope>
    <source>
        <strain evidence="3 4">DSM 43162</strain>
    </source>
</reference>